<dbReference type="FunFam" id="3.40.50.300:FF:000134">
    <property type="entry name" value="Iron-enterobactin ABC transporter ATP-binding protein"/>
    <property type="match status" value="1"/>
</dbReference>
<keyword evidence="3" id="KW-0813">Transport</keyword>
<dbReference type="InterPro" id="IPR017871">
    <property type="entry name" value="ABC_transporter-like_CS"/>
</dbReference>
<dbReference type="PROSITE" id="PS00211">
    <property type="entry name" value="ABC_TRANSPORTER_1"/>
    <property type="match status" value="1"/>
</dbReference>
<keyword evidence="8" id="KW-0408">Iron</keyword>
<dbReference type="AlphaFoldDB" id="A0A411Z0M3"/>
<evidence type="ECO:0000256" key="1">
    <source>
        <dbReference type="ARBA" id="ARBA00004202"/>
    </source>
</evidence>
<dbReference type="InterPro" id="IPR003593">
    <property type="entry name" value="AAA+_ATPase"/>
</dbReference>
<dbReference type="GO" id="GO:0016887">
    <property type="term" value="F:ATP hydrolysis activity"/>
    <property type="evidence" value="ECO:0007669"/>
    <property type="project" value="InterPro"/>
</dbReference>
<evidence type="ECO:0000259" key="11">
    <source>
        <dbReference type="PROSITE" id="PS50893"/>
    </source>
</evidence>
<dbReference type="RefSeq" id="WP_118152935.1">
    <property type="nucleotide sequence ID" value="NZ_QWEY01000007.1"/>
</dbReference>
<evidence type="ECO:0000313" key="13">
    <source>
        <dbReference type="Proteomes" id="UP000284547"/>
    </source>
</evidence>
<evidence type="ECO:0000256" key="8">
    <source>
        <dbReference type="ARBA" id="ARBA00023004"/>
    </source>
</evidence>
<comment type="similarity">
    <text evidence="2">Belongs to the ABC transporter superfamily.</text>
</comment>
<dbReference type="GO" id="GO:0006826">
    <property type="term" value="P:iron ion transport"/>
    <property type="evidence" value="ECO:0007669"/>
    <property type="project" value="UniProtKB-KW"/>
</dbReference>
<dbReference type="EMBL" id="QWEY01000007">
    <property type="protein sequence ID" value="RGP36607.1"/>
    <property type="molecule type" value="Genomic_DNA"/>
</dbReference>
<keyword evidence="7 12" id="KW-0067">ATP-binding</keyword>
<accession>A0A411Z0M3</accession>
<dbReference type="Proteomes" id="UP000284547">
    <property type="component" value="Unassembled WGS sequence"/>
</dbReference>
<evidence type="ECO:0000256" key="5">
    <source>
        <dbReference type="ARBA" id="ARBA00022496"/>
    </source>
</evidence>
<proteinExistence type="inferred from homology"/>
<name>A0A411Z0M3_9RHOB</name>
<evidence type="ECO:0000256" key="3">
    <source>
        <dbReference type="ARBA" id="ARBA00022448"/>
    </source>
</evidence>
<keyword evidence="6" id="KW-0547">Nucleotide-binding</keyword>
<dbReference type="GO" id="GO:0005886">
    <property type="term" value="C:plasma membrane"/>
    <property type="evidence" value="ECO:0007669"/>
    <property type="project" value="UniProtKB-SubCell"/>
</dbReference>
<keyword evidence="4" id="KW-1003">Cell membrane</keyword>
<evidence type="ECO:0000313" key="12">
    <source>
        <dbReference type="EMBL" id="RGP36607.1"/>
    </source>
</evidence>
<dbReference type="SMART" id="SM00382">
    <property type="entry name" value="AAA"/>
    <property type="match status" value="1"/>
</dbReference>
<evidence type="ECO:0000256" key="2">
    <source>
        <dbReference type="ARBA" id="ARBA00005417"/>
    </source>
</evidence>
<evidence type="ECO:0000256" key="4">
    <source>
        <dbReference type="ARBA" id="ARBA00022475"/>
    </source>
</evidence>
<dbReference type="OrthoDB" id="9805601at2"/>
<keyword evidence="13" id="KW-1185">Reference proteome</keyword>
<keyword evidence="5" id="KW-0410">Iron transport</keyword>
<dbReference type="InterPro" id="IPR027417">
    <property type="entry name" value="P-loop_NTPase"/>
</dbReference>
<keyword evidence="10" id="KW-0472">Membrane</keyword>
<dbReference type="SUPFAM" id="SSF52540">
    <property type="entry name" value="P-loop containing nucleoside triphosphate hydrolases"/>
    <property type="match status" value="1"/>
</dbReference>
<evidence type="ECO:0000256" key="9">
    <source>
        <dbReference type="ARBA" id="ARBA00023065"/>
    </source>
</evidence>
<keyword evidence="9" id="KW-0406">Ion transport</keyword>
<evidence type="ECO:0000256" key="6">
    <source>
        <dbReference type="ARBA" id="ARBA00022741"/>
    </source>
</evidence>
<gene>
    <name evidence="12" type="ORF">D1012_13110</name>
</gene>
<dbReference type="GO" id="GO:0005524">
    <property type="term" value="F:ATP binding"/>
    <property type="evidence" value="ECO:0007669"/>
    <property type="project" value="UniProtKB-KW"/>
</dbReference>
<dbReference type="Pfam" id="PF00005">
    <property type="entry name" value="ABC_tran"/>
    <property type="match status" value="1"/>
</dbReference>
<comment type="subcellular location">
    <subcellularLocation>
        <location evidence="1">Cell membrane</location>
        <topology evidence="1">Peripheral membrane protein</topology>
    </subcellularLocation>
</comment>
<dbReference type="PROSITE" id="PS50893">
    <property type="entry name" value="ABC_TRANSPORTER_2"/>
    <property type="match status" value="1"/>
</dbReference>
<reference evidence="12 13" key="1">
    <citation type="submission" date="2018-08" db="EMBL/GenBank/DDBJ databases">
        <title>Flavobacterium tibetense sp. nov., isolated from a wetland YonghuCo on Tibetan Plateau.</title>
        <authorList>
            <person name="Phurbu D."/>
            <person name="Lu H."/>
            <person name="Xing P."/>
        </authorList>
    </citation>
    <scope>NUCLEOTIDE SEQUENCE [LARGE SCALE GENOMIC DNA]</scope>
    <source>
        <strain evidence="12 13">DJC</strain>
    </source>
</reference>
<dbReference type="Gene3D" id="3.40.50.300">
    <property type="entry name" value="P-loop containing nucleotide triphosphate hydrolases"/>
    <property type="match status" value="1"/>
</dbReference>
<dbReference type="PANTHER" id="PTHR42771:SF3">
    <property type="entry name" value="PETROBACTIN IMPORT ATP-BINDING PROTEIN YCLP"/>
    <property type="match status" value="1"/>
</dbReference>
<comment type="caution">
    <text evidence="12">The sequence shown here is derived from an EMBL/GenBank/DDBJ whole genome shotgun (WGS) entry which is preliminary data.</text>
</comment>
<dbReference type="CDD" id="cd03214">
    <property type="entry name" value="ABC_Iron-Siderophores_B12_Hemin"/>
    <property type="match status" value="1"/>
</dbReference>
<organism evidence="12 13">
    <name type="scientific">Pseudotabrizicola alkalilacus</name>
    <dbReference type="NCBI Taxonomy" id="2305252"/>
    <lineage>
        <taxon>Bacteria</taxon>
        <taxon>Pseudomonadati</taxon>
        <taxon>Pseudomonadota</taxon>
        <taxon>Alphaproteobacteria</taxon>
        <taxon>Rhodobacterales</taxon>
        <taxon>Paracoccaceae</taxon>
        <taxon>Pseudotabrizicola</taxon>
    </lineage>
</organism>
<evidence type="ECO:0000256" key="10">
    <source>
        <dbReference type="ARBA" id="ARBA00023136"/>
    </source>
</evidence>
<dbReference type="PANTHER" id="PTHR42771">
    <property type="entry name" value="IRON(3+)-HYDROXAMATE IMPORT ATP-BINDING PROTEIN FHUC"/>
    <property type="match status" value="1"/>
</dbReference>
<evidence type="ECO:0000256" key="7">
    <source>
        <dbReference type="ARBA" id="ARBA00022840"/>
    </source>
</evidence>
<sequence length="251" mass="27030">MIEVQGVSHQIGKMPILSDITLRLPMGKLTALIGPNGAGKSTLLSLTGRLMPLQAGQIRVDGSDIGTTDTRALAKQMAILSQSNPLGSRLRVRELVSFGRWPHHQGRPGPRDAAEVEQALHDMDLTPLADRFLDALSGGQRQRAFIAMTLAQGAEWLLLDEPLAALDMAHARGVMARLAGLRDAGRSIVVVLHDINHAAVWADHIVAMKAGRIAAEGPPSQVCTAEVLGTIYDMELRVMQVEGKPLVLHHL</sequence>
<protein>
    <submittedName>
        <fullName evidence="12">ATP-binding cassette domain-containing protein</fullName>
    </submittedName>
</protein>
<dbReference type="InterPro" id="IPR051535">
    <property type="entry name" value="Siderophore_ABC-ATPase"/>
</dbReference>
<dbReference type="InterPro" id="IPR003439">
    <property type="entry name" value="ABC_transporter-like_ATP-bd"/>
</dbReference>
<feature type="domain" description="ABC transporter" evidence="11">
    <location>
        <begin position="2"/>
        <end position="235"/>
    </location>
</feature>